<name>C0N2M9_9GAMM</name>
<dbReference type="PANTHER" id="PTHR43280">
    <property type="entry name" value="ARAC-FAMILY TRANSCRIPTIONAL REGULATOR"/>
    <property type="match status" value="1"/>
</dbReference>
<dbReference type="AlphaFoldDB" id="C0N2M9"/>
<dbReference type="InterPro" id="IPR035418">
    <property type="entry name" value="AraC-bd_2"/>
</dbReference>
<evidence type="ECO:0000256" key="1">
    <source>
        <dbReference type="ARBA" id="ARBA00023015"/>
    </source>
</evidence>
<dbReference type="Proteomes" id="UP000004679">
    <property type="component" value="Unassembled WGS sequence"/>
</dbReference>
<dbReference type="PRINTS" id="PR00032">
    <property type="entry name" value="HTHARAC"/>
</dbReference>
<dbReference type="OrthoDB" id="2547276at2"/>
<sequence length="343" mass="39301">MQLTHSHTAEFNRQSRKKSLARLGGQRFCTETLPSQLRLEWLKEVIGKEYANVDITPPNTMPLYNDMLIYPWQQDMRLSPIQSNAITLERLDQEPTEIAQDCYFAVLLTSGQYKLEQGGREVFLNGGEMSFYDATQSHRITIPEQFSKILISIPRPLLDKRLNNVGRLTATKLASASGIGAVVASMIQSTVQQLDQMTDVHFQQLSNPILDLFTLLLSENEVELSTLSRHRHFALLQIKQFIHLHIKESSLDAAAVSAGVGLSIRYINNLFYEEQTSLMRYITTQRLALTQSYLSNIIYRNLTITEVAMQCGFNNMAHFSRIFRHRYGVSPRAYRQQQLNLVR</sequence>
<dbReference type="InterPro" id="IPR018060">
    <property type="entry name" value="HTH_AraC"/>
</dbReference>
<evidence type="ECO:0000313" key="6">
    <source>
        <dbReference type="Proteomes" id="UP000004679"/>
    </source>
</evidence>
<dbReference type="PANTHER" id="PTHR43280:SF31">
    <property type="entry name" value="TRANSCRIPTIONAL REGULATORY PROTEIN"/>
    <property type="match status" value="1"/>
</dbReference>
<evidence type="ECO:0000259" key="4">
    <source>
        <dbReference type="PROSITE" id="PS01124"/>
    </source>
</evidence>
<dbReference type="EMBL" id="GG657886">
    <property type="protein sequence ID" value="EEF80958.1"/>
    <property type="molecule type" value="Genomic_DNA"/>
</dbReference>
<dbReference type="GO" id="GO:0003700">
    <property type="term" value="F:DNA-binding transcription factor activity"/>
    <property type="evidence" value="ECO:0007669"/>
    <property type="project" value="InterPro"/>
</dbReference>
<dbReference type="HOGENOM" id="CLU_049704_4_1_6"/>
<dbReference type="InterPro" id="IPR018062">
    <property type="entry name" value="HTH_AraC-typ_CS"/>
</dbReference>
<dbReference type="PROSITE" id="PS00041">
    <property type="entry name" value="HTH_ARAC_FAMILY_1"/>
    <property type="match status" value="1"/>
</dbReference>
<dbReference type="SMART" id="SM00342">
    <property type="entry name" value="HTH_ARAC"/>
    <property type="match status" value="1"/>
</dbReference>
<evidence type="ECO:0000256" key="2">
    <source>
        <dbReference type="ARBA" id="ARBA00023125"/>
    </source>
</evidence>
<dbReference type="Gene3D" id="1.10.10.60">
    <property type="entry name" value="Homeodomain-like"/>
    <property type="match status" value="1"/>
</dbReference>
<protein>
    <submittedName>
        <fullName evidence="5">Transcriptional regulator, AraC family protein</fullName>
    </submittedName>
</protein>
<keyword evidence="6" id="KW-1185">Reference proteome</keyword>
<dbReference type="InterPro" id="IPR009057">
    <property type="entry name" value="Homeodomain-like_sf"/>
</dbReference>
<keyword evidence="1" id="KW-0805">Transcription regulation</keyword>
<dbReference type="SUPFAM" id="SSF46689">
    <property type="entry name" value="Homeodomain-like"/>
    <property type="match status" value="1"/>
</dbReference>
<dbReference type="Pfam" id="PF14525">
    <property type="entry name" value="AraC_binding_2"/>
    <property type="match status" value="1"/>
</dbReference>
<dbReference type="InterPro" id="IPR020449">
    <property type="entry name" value="Tscrpt_reg_AraC-type_HTH"/>
</dbReference>
<accession>C0N2M9</accession>
<gene>
    <name evidence="5" type="ORF">MDMS009_444</name>
</gene>
<dbReference type="RefSeq" id="WP_008290241.1">
    <property type="nucleotide sequence ID" value="NZ_GG657886.1"/>
</dbReference>
<evidence type="ECO:0000313" key="5">
    <source>
        <dbReference type="EMBL" id="EEF80958.1"/>
    </source>
</evidence>
<dbReference type="Pfam" id="PF12833">
    <property type="entry name" value="HTH_18"/>
    <property type="match status" value="1"/>
</dbReference>
<organism evidence="5 6">
    <name type="scientific">Methylophaga thiooxydans DMS010</name>
    <dbReference type="NCBI Taxonomy" id="637616"/>
    <lineage>
        <taxon>Bacteria</taxon>
        <taxon>Pseudomonadati</taxon>
        <taxon>Pseudomonadota</taxon>
        <taxon>Gammaproteobacteria</taxon>
        <taxon>Thiotrichales</taxon>
        <taxon>Piscirickettsiaceae</taxon>
        <taxon>Methylophaga</taxon>
    </lineage>
</organism>
<feature type="domain" description="HTH araC/xylS-type" evidence="4">
    <location>
        <begin position="236"/>
        <end position="337"/>
    </location>
</feature>
<dbReference type="GO" id="GO:0043565">
    <property type="term" value="F:sequence-specific DNA binding"/>
    <property type="evidence" value="ECO:0007669"/>
    <property type="project" value="InterPro"/>
</dbReference>
<evidence type="ECO:0000256" key="3">
    <source>
        <dbReference type="ARBA" id="ARBA00023163"/>
    </source>
</evidence>
<dbReference type="PROSITE" id="PS01124">
    <property type="entry name" value="HTH_ARAC_FAMILY_2"/>
    <property type="match status" value="1"/>
</dbReference>
<proteinExistence type="predicted"/>
<keyword evidence="3" id="KW-0804">Transcription</keyword>
<reference evidence="5 6" key="1">
    <citation type="journal article" date="2011" name="J. Bacteriol.">
        <title>Draft genome sequence of the chemolithoheterotrophic, halophilic methylotroph Methylophaga thiooxydans DMS010.</title>
        <authorList>
            <person name="Boden R."/>
            <person name="Ferriera S."/>
            <person name="Johnson J."/>
            <person name="Kelly D.P."/>
            <person name="Murrell J.C."/>
            <person name="Schafer H."/>
        </authorList>
    </citation>
    <scope>NUCLEOTIDE SEQUENCE [LARGE SCALE GENOMIC DNA]</scope>
    <source>
        <strain evidence="5 6">DMS010</strain>
    </source>
</reference>
<keyword evidence="2" id="KW-0238">DNA-binding</keyword>